<dbReference type="Proteomes" id="UP000887572">
    <property type="component" value="Unplaced"/>
</dbReference>
<dbReference type="PANTHER" id="PTHR13410:SF9">
    <property type="entry name" value="PROTEIN PBDC1"/>
    <property type="match status" value="1"/>
</dbReference>
<name>A0A914HE18_GLORO</name>
<accession>A0A914HE18</accession>
<reference evidence="3" key="1">
    <citation type="submission" date="2022-11" db="UniProtKB">
        <authorList>
            <consortium name="WormBaseParasite"/>
        </authorList>
    </citation>
    <scope>IDENTIFICATION</scope>
</reference>
<dbReference type="Pfam" id="PF04669">
    <property type="entry name" value="PBDC1"/>
    <property type="match status" value="1"/>
</dbReference>
<evidence type="ECO:0000259" key="1">
    <source>
        <dbReference type="Pfam" id="PF04669"/>
    </source>
</evidence>
<evidence type="ECO:0000313" key="2">
    <source>
        <dbReference type="Proteomes" id="UP000887572"/>
    </source>
</evidence>
<feature type="domain" description="Polysaccharide biosynthesis" evidence="1">
    <location>
        <begin position="22"/>
        <end position="144"/>
    </location>
</feature>
<organism evidence="2 3">
    <name type="scientific">Globodera rostochiensis</name>
    <name type="common">Golden nematode worm</name>
    <name type="synonym">Heterodera rostochiensis</name>
    <dbReference type="NCBI Taxonomy" id="31243"/>
    <lineage>
        <taxon>Eukaryota</taxon>
        <taxon>Metazoa</taxon>
        <taxon>Ecdysozoa</taxon>
        <taxon>Nematoda</taxon>
        <taxon>Chromadorea</taxon>
        <taxon>Rhabditida</taxon>
        <taxon>Tylenchina</taxon>
        <taxon>Tylenchomorpha</taxon>
        <taxon>Tylenchoidea</taxon>
        <taxon>Heteroderidae</taxon>
        <taxon>Heteroderinae</taxon>
        <taxon>Globodera</taxon>
    </lineage>
</organism>
<dbReference type="GO" id="GO:0005737">
    <property type="term" value="C:cytoplasm"/>
    <property type="evidence" value="ECO:0007669"/>
    <property type="project" value="TreeGrafter"/>
</dbReference>
<dbReference type="InterPro" id="IPR008476">
    <property type="entry name" value="PBDC1_metazoa/fungi"/>
</dbReference>
<dbReference type="AlphaFoldDB" id="A0A914HE18"/>
<sequence>MVDLATQLNDDDAEKYENDSNVEIMWAIKAAESASIHMNILLAVDSTKLKLNKHQNEVYSRFRELFPDLDVYKVDENELKNENKEKWRAFCESFRKTVEDYNYGTMLRIRADGIYDEPNTIITTKVIFIAIEGARNIEGLNEEYKAMYRSLQQQAAATTS</sequence>
<dbReference type="WBParaSite" id="Gr19_v10_g16646.t1">
    <property type="protein sequence ID" value="Gr19_v10_g16646.t1"/>
    <property type="gene ID" value="Gr19_v10_g16646"/>
</dbReference>
<dbReference type="InterPro" id="IPR021148">
    <property type="entry name" value="Polysacc_synth_dom"/>
</dbReference>
<evidence type="ECO:0000313" key="3">
    <source>
        <dbReference type="WBParaSite" id="Gr19_v10_g16646.t1"/>
    </source>
</evidence>
<dbReference type="Gene3D" id="1.10.3560.10">
    <property type="entry name" value="yst0336 like domain"/>
    <property type="match status" value="1"/>
</dbReference>
<keyword evidence="2" id="KW-1185">Reference proteome</keyword>
<proteinExistence type="predicted"/>
<dbReference type="InterPro" id="IPR023139">
    <property type="entry name" value="PBDC1-like_dom_sf"/>
</dbReference>
<dbReference type="PANTHER" id="PTHR13410">
    <property type="entry name" value="PROTEIN PBDC1"/>
    <property type="match status" value="1"/>
</dbReference>
<protein>
    <submittedName>
        <fullName evidence="3">Polysaccharide biosynthesis domain-containing protein</fullName>
    </submittedName>
</protein>